<feature type="domain" description="Isopropylmalate dehydrogenase-like" evidence="15">
    <location>
        <begin position="5"/>
        <end position="358"/>
    </location>
</feature>
<evidence type="ECO:0000256" key="4">
    <source>
        <dbReference type="ARBA" id="ARBA00011738"/>
    </source>
</evidence>
<organism evidence="16 17">
    <name type="scientific">Paenibacillus riograndensis SBR5</name>
    <dbReference type="NCBI Taxonomy" id="1073571"/>
    <lineage>
        <taxon>Bacteria</taxon>
        <taxon>Bacillati</taxon>
        <taxon>Bacillota</taxon>
        <taxon>Bacilli</taxon>
        <taxon>Bacillales</taxon>
        <taxon>Paenibacillaceae</taxon>
        <taxon>Paenibacillus</taxon>
        <taxon>Paenibacillus sonchi group</taxon>
    </lineage>
</organism>
<comment type="subunit">
    <text evidence="4">Homodimer.</text>
</comment>
<sequence>MSRYNISVLAGDGIGPEVTEEALKVLRAVQRNYGSFDLDFEQNGASSGQFLQMGKAMTEEQFGQAKAADAMLMGAIGLFEARHPDGREVNGDVIFRLRFDLDLYAGVRPVKLYEGVPGPLREQEKGIDYVVVRENIEGLYASRTGGCNVRDEIATDTIIITRTGTQKIVDYAFRLAAKRKGRAADGKSMVTCVDKANVLSSYAYFRKIYDEVAANYPDIAKDYAYVDAMAFYQVIQPAQYDVLVAENMFADILSDLSSATIGGLGLAPSGDIGDRHAMFQPSHGSAPGIAGKQIANPIATILSGGMMLDWLGEQHQDNALIQAGKDIEAAVAAVLKEGTIRTGDIGGKSSTSEVGDAVVQALTKQHEGAEAWSSSKE</sequence>
<evidence type="ECO:0000256" key="9">
    <source>
        <dbReference type="ARBA" id="ARBA00022842"/>
    </source>
</evidence>
<dbReference type="GO" id="GO:0051287">
    <property type="term" value="F:NAD binding"/>
    <property type="evidence" value="ECO:0007669"/>
    <property type="project" value="InterPro"/>
</dbReference>
<evidence type="ECO:0000256" key="11">
    <source>
        <dbReference type="ARBA" id="ARBA00023027"/>
    </source>
</evidence>
<reference evidence="17" key="1">
    <citation type="submission" date="2015-03" db="EMBL/GenBank/DDBJ databases">
        <authorList>
            <person name="Wibberg D."/>
        </authorList>
    </citation>
    <scope>NUCLEOTIDE SEQUENCE [LARGE SCALE GENOMIC DNA]</scope>
</reference>
<dbReference type="SMART" id="SM01329">
    <property type="entry name" value="Iso_dh"/>
    <property type="match status" value="1"/>
</dbReference>
<proteinExistence type="inferred from homology"/>
<evidence type="ECO:0000256" key="10">
    <source>
        <dbReference type="ARBA" id="ARBA00023002"/>
    </source>
</evidence>
<evidence type="ECO:0000256" key="13">
    <source>
        <dbReference type="ARBA" id="ARBA00023304"/>
    </source>
</evidence>
<dbReference type="PATRIC" id="fig|1073571.4.peg.3778"/>
<evidence type="ECO:0000256" key="2">
    <source>
        <dbReference type="ARBA" id="ARBA00001946"/>
    </source>
</evidence>
<dbReference type="Pfam" id="PF00180">
    <property type="entry name" value="Iso_dh"/>
    <property type="match status" value="1"/>
</dbReference>
<comment type="cofactor">
    <cofactor evidence="1">
        <name>Mn(2+)</name>
        <dbReference type="ChEBI" id="CHEBI:29035"/>
    </cofactor>
</comment>
<keyword evidence="8" id="KW-0479">Metal-binding</keyword>
<comment type="cofactor">
    <cofactor evidence="2">
        <name>Mg(2+)</name>
        <dbReference type="ChEBI" id="CHEBI:18420"/>
    </cofactor>
</comment>
<evidence type="ECO:0000256" key="14">
    <source>
        <dbReference type="ARBA" id="ARBA00033138"/>
    </source>
</evidence>
<dbReference type="SUPFAM" id="SSF53659">
    <property type="entry name" value="Isocitrate/Isopropylmalate dehydrogenase-like"/>
    <property type="match status" value="1"/>
</dbReference>
<keyword evidence="13" id="KW-0100">Branched-chain amino acid biosynthesis</keyword>
<dbReference type="GO" id="GO:0000287">
    <property type="term" value="F:magnesium ion binding"/>
    <property type="evidence" value="ECO:0007669"/>
    <property type="project" value="InterPro"/>
</dbReference>
<keyword evidence="6" id="KW-0432">Leucine biosynthesis</keyword>
<dbReference type="PROSITE" id="PS00470">
    <property type="entry name" value="IDH_IMDH"/>
    <property type="match status" value="1"/>
</dbReference>
<keyword evidence="11" id="KW-0520">NAD</keyword>
<dbReference type="GO" id="GO:0009098">
    <property type="term" value="P:L-leucine biosynthetic process"/>
    <property type="evidence" value="ECO:0007669"/>
    <property type="project" value="UniProtKB-KW"/>
</dbReference>
<dbReference type="RefSeq" id="WP_046503774.1">
    <property type="nucleotide sequence ID" value="NZ_LN831776.1"/>
</dbReference>
<dbReference type="Proteomes" id="UP000033163">
    <property type="component" value="Chromosome I"/>
</dbReference>
<dbReference type="FunFam" id="3.40.718.10:FF:000006">
    <property type="entry name" value="3-isopropylmalate dehydrogenase"/>
    <property type="match status" value="1"/>
</dbReference>
<accession>A0A0E4HBT2</accession>
<keyword evidence="7" id="KW-0028">Amino-acid biosynthesis</keyword>
<evidence type="ECO:0000256" key="5">
    <source>
        <dbReference type="ARBA" id="ARBA00013101"/>
    </source>
</evidence>
<evidence type="ECO:0000256" key="7">
    <source>
        <dbReference type="ARBA" id="ARBA00022605"/>
    </source>
</evidence>
<dbReference type="InterPro" id="IPR050501">
    <property type="entry name" value="ICDH/IPMDH"/>
</dbReference>
<keyword evidence="12" id="KW-0464">Manganese</keyword>
<evidence type="ECO:0000256" key="6">
    <source>
        <dbReference type="ARBA" id="ARBA00022430"/>
    </source>
</evidence>
<dbReference type="HOGENOM" id="CLU_031953_0_1_9"/>
<evidence type="ECO:0000256" key="8">
    <source>
        <dbReference type="ARBA" id="ARBA00022723"/>
    </source>
</evidence>
<evidence type="ECO:0000256" key="1">
    <source>
        <dbReference type="ARBA" id="ARBA00001936"/>
    </source>
</evidence>
<gene>
    <name evidence="16" type="primary">leuB2</name>
    <name evidence="16" type="ORF">PRIO_3528</name>
</gene>
<dbReference type="EMBL" id="LN831776">
    <property type="protein sequence ID" value="CQR55931.1"/>
    <property type="molecule type" value="Genomic_DNA"/>
</dbReference>
<dbReference type="GO" id="GO:0003862">
    <property type="term" value="F:3-isopropylmalate dehydrogenase activity"/>
    <property type="evidence" value="ECO:0007669"/>
    <property type="project" value="UniProtKB-EC"/>
</dbReference>
<evidence type="ECO:0000259" key="15">
    <source>
        <dbReference type="SMART" id="SM01329"/>
    </source>
</evidence>
<keyword evidence="10 16" id="KW-0560">Oxidoreductase</keyword>
<evidence type="ECO:0000256" key="3">
    <source>
        <dbReference type="ARBA" id="ARBA00008319"/>
    </source>
</evidence>
<evidence type="ECO:0000256" key="12">
    <source>
        <dbReference type="ARBA" id="ARBA00023211"/>
    </source>
</evidence>
<dbReference type="PANTHER" id="PTHR43275:SF1">
    <property type="entry name" value="D-MALATE DEHYDROGENASE [DECARBOXYLATING]"/>
    <property type="match status" value="1"/>
</dbReference>
<dbReference type="AlphaFoldDB" id="A0A0E4HBT2"/>
<protein>
    <recommendedName>
        <fullName evidence="5">3-isopropylmalate dehydrogenase</fullName>
        <ecNumber evidence="5">1.1.1.85</ecNumber>
    </recommendedName>
    <alternativeName>
        <fullName evidence="14">3-IPM-DH</fullName>
    </alternativeName>
</protein>
<keyword evidence="9" id="KW-0460">Magnesium</keyword>
<dbReference type="InterPro" id="IPR024084">
    <property type="entry name" value="IsoPropMal-DH-like_dom"/>
</dbReference>
<comment type="similarity">
    <text evidence="3">Belongs to the isocitrate and isopropylmalate dehydrogenases family. LeuB type 1 subfamily.</text>
</comment>
<dbReference type="PANTHER" id="PTHR43275">
    <property type="entry name" value="D-MALATE DEHYDROGENASE [DECARBOXYLATING]"/>
    <property type="match status" value="1"/>
</dbReference>
<dbReference type="KEGG" id="pri:PRIO_3528"/>
<dbReference type="InterPro" id="IPR019818">
    <property type="entry name" value="IsoCit/isopropylmalate_DH_CS"/>
</dbReference>
<name>A0A0E4HBT2_9BACL</name>
<evidence type="ECO:0000313" key="16">
    <source>
        <dbReference type="EMBL" id="CQR55931.1"/>
    </source>
</evidence>
<evidence type="ECO:0000313" key="17">
    <source>
        <dbReference type="Proteomes" id="UP000033163"/>
    </source>
</evidence>
<dbReference type="Gene3D" id="3.40.718.10">
    <property type="entry name" value="Isopropylmalate Dehydrogenase"/>
    <property type="match status" value="1"/>
</dbReference>
<dbReference type="EC" id="1.1.1.85" evidence="5"/>